<keyword evidence="1" id="KW-1133">Transmembrane helix</keyword>
<comment type="caution">
    <text evidence="2">The sequence shown here is derived from an EMBL/GenBank/DDBJ whole genome shotgun (WGS) entry which is preliminary data.</text>
</comment>
<reference evidence="2" key="2">
    <citation type="submission" date="2020-09" db="EMBL/GenBank/DDBJ databases">
        <authorList>
            <person name="Sun Q."/>
            <person name="Zhou Y."/>
        </authorList>
    </citation>
    <scope>NUCLEOTIDE SEQUENCE</scope>
    <source>
        <strain evidence="2">CGMCC 4.7312</strain>
    </source>
</reference>
<accession>A0A917TZ02</accession>
<reference evidence="2" key="1">
    <citation type="journal article" date="2014" name="Int. J. Syst. Evol. Microbiol.">
        <title>Complete genome sequence of Corynebacterium casei LMG S-19264T (=DSM 44701T), isolated from a smear-ripened cheese.</title>
        <authorList>
            <consortium name="US DOE Joint Genome Institute (JGI-PGF)"/>
            <person name="Walter F."/>
            <person name="Albersmeier A."/>
            <person name="Kalinowski J."/>
            <person name="Ruckert C."/>
        </authorList>
    </citation>
    <scope>NUCLEOTIDE SEQUENCE</scope>
    <source>
        <strain evidence="2">CGMCC 4.7312</strain>
    </source>
</reference>
<evidence type="ECO:0000313" key="3">
    <source>
        <dbReference type="Proteomes" id="UP000608890"/>
    </source>
</evidence>
<feature type="transmembrane region" description="Helical" evidence="1">
    <location>
        <begin position="42"/>
        <end position="65"/>
    </location>
</feature>
<evidence type="ECO:0000313" key="2">
    <source>
        <dbReference type="EMBL" id="GGM43928.1"/>
    </source>
</evidence>
<proteinExistence type="predicted"/>
<dbReference type="AlphaFoldDB" id="A0A917TZ02"/>
<keyword evidence="1" id="KW-0812">Transmembrane</keyword>
<keyword evidence="3" id="KW-1185">Reference proteome</keyword>
<dbReference type="Proteomes" id="UP000608890">
    <property type="component" value="Unassembled WGS sequence"/>
</dbReference>
<feature type="transmembrane region" description="Helical" evidence="1">
    <location>
        <begin position="77"/>
        <end position="94"/>
    </location>
</feature>
<keyword evidence="1" id="KW-0472">Membrane</keyword>
<dbReference type="EMBL" id="BMNB01000012">
    <property type="protein sequence ID" value="GGM43928.1"/>
    <property type="molecule type" value="Genomic_DNA"/>
</dbReference>
<gene>
    <name evidence="2" type="ORF">GCM10011608_30840</name>
</gene>
<evidence type="ECO:0000256" key="1">
    <source>
        <dbReference type="SAM" id="Phobius"/>
    </source>
</evidence>
<protein>
    <submittedName>
        <fullName evidence="2">Uncharacterized protein</fullName>
    </submittedName>
</protein>
<sequence>MNLLLGVLAVVPLFLIWYALSNGPLAALGWTRPEPTENDGMLIWWLLAAVTFGGFASIWGMVNVWARRRVAVPGSRYWPACVAASLVPFCLILLR</sequence>
<organism evidence="2 3">
    <name type="scientific">Micromonospora sonchi</name>
    <dbReference type="NCBI Taxonomy" id="1763543"/>
    <lineage>
        <taxon>Bacteria</taxon>
        <taxon>Bacillati</taxon>
        <taxon>Actinomycetota</taxon>
        <taxon>Actinomycetes</taxon>
        <taxon>Micromonosporales</taxon>
        <taxon>Micromonosporaceae</taxon>
        <taxon>Micromonospora</taxon>
    </lineage>
</organism>
<name>A0A917TZ02_9ACTN</name>